<accession>A0A0U3TX60</accession>
<reference evidence="1" key="1">
    <citation type="submission" date="2015-08" db="EMBL/GenBank/DDBJ databases">
        <title>Svaricin biosynthetic gene cluster.</title>
        <authorList>
            <person name="Xu M."/>
            <person name="Wang Y."/>
            <person name="Liu M."/>
            <person name="Zhao Z."/>
            <person name="Xu L."/>
            <person name="Chen X."/>
            <person name="Gao G."/>
            <person name="Han D."/>
            <person name="Liu L."/>
            <person name="Huang S."/>
            <person name="He X."/>
            <person name="Lin S."/>
            <person name="Kang Q."/>
            <person name="Ou H."/>
            <person name="Zhou H."/>
            <person name="Pang X."/>
            <person name="Deng Z."/>
            <person name="Tao M."/>
        </authorList>
    </citation>
    <scope>NUCLEOTIDE SEQUENCE</scope>
    <source>
        <strain evidence="1">Snt24</strain>
    </source>
</reference>
<organism evidence="1">
    <name type="scientific">Streptomyces variabilis</name>
    <dbReference type="NCBI Taxonomy" id="67372"/>
    <lineage>
        <taxon>Bacteria</taxon>
        <taxon>Bacillati</taxon>
        <taxon>Actinomycetota</taxon>
        <taxon>Actinomycetes</taxon>
        <taxon>Kitasatosporales</taxon>
        <taxon>Streptomycetaceae</taxon>
        <taxon>Streptomyces</taxon>
        <taxon>Streptomyces griseoincarnatus group</taxon>
    </lineage>
</organism>
<dbReference type="EMBL" id="KT362050">
    <property type="protein sequence ID" value="ALV82464.1"/>
    <property type="molecule type" value="Genomic_DNA"/>
</dbReference>
<dbReference type="AlphaFoldDB" id="A0A0U3TX60"/>
<proteinExistence type="predicted"/>
<sequence>MPEETFLLEIPTLPEILGTIFSGGPLEAIRNGSGKQTPAVG</sequence>
<name>A0A0U3TX60_9ACTN</name>
<evidence type="ECO:0000313" key="1">
    <source>
        <dbReference type="EMBL" id="ALV82464.1"/>
    </source>
</evidence>
<protein>
    <submittedName>
        <fullName evidence="1">Uncharacterized protein</fullName>
    </submittedName>
</protein>